<evidence type="ECO:0000256" key="1">
    <source>
        <dbReference type="ARBA" id="ARBA00022536"/>
    </source>
</evidence>
<proteinExistence type="predicted"/>
<dbReference type="SMART" id="SM00179">
    <property type="entry name" value="EGF_CA"/>
    <property type="match status" value="2"/>
</dbReference>
<dbReference type="InterPro" id="IPR000742">
    <property type="entry name" value="EGF"/>
</dbReference>
<keyword evidence="1 3" id="KW-0245">EGF-like domain</keyword>
<comment type="caution">
    <text evidence="5">The sequence shown here is derived from an EMBL/GenBank/DDBJ whole genome shotgun (WGS) entry which is preliminary data.</text>
</comment>
<evidence type="ECO:0000256" key="3">
    <source>
        <dbReference type="PROSITE-ProRule" id="PRU00076"/>
    </source>
</evidence>
<evidence type="ECO:0000313" key="6">
    <source>
        <dbReference type="Proteomes" id="UP000024635"/>
    </source>
</evidence>
<dbReference type="SMART" id="SM00181">
    <property type="entry name" value="EGF"/>
    <property type="match status" value="2"/>
</dbReference>
<feature type="domain" description="EGF-like" evidence="4">
    <location>
        <begin position="118"/>
        <end position="157"/>
    </location>
</feature>
<dbReference type="Pfam" id="PF07645">
    <property type="entry name" value="EGF_CA"/>
    <property type="match status" value="2"/>
</dbReference>
<gene>
    <name evidence="5" type="primary">Acey_s0458.g1822</name>
    <name evidence="5" type="ORF">Y032_0458g1822</name>
</gene>
<sequence>MQPLLSHQHQQKKPTAAYLGKSGDPCGRNESGSCGCASTSTPINGACVRGESDRIATSQANNVLAALLNECANATLNDCDPAAICMDSPLSYECLCREGYLDVSADPIKKPGRKCMKLVNECSDARSNDCSPHAKCIDKTVGYTCRCVPGYADISPGGLRKPGRKCVPR</sequence>
<dbReference type="PROSITE" id="PS50026">
    <property type="entry name" value="EGF_3"/>
    <property type="match status" value="2"/>
</dbReference>
<evidence type="ECO:0000256" key="2">
    <source>
        <dbReference type="ARBA" id="ARBA00023157"/>
    </source>
</evidence>
<keyword evidence="6" id="KW-1185">Reference proteome</keyword>
<protein>
    <recommendedName>
        <fullName evidence="4">EGF-like domain-containing protein</fullName>
    </recommendedName>
</protein>
<dbReference type="AlphaFoldDB" id="A0A016WZW6"/>
<feature type="domain" description="EGF-like" evidence="4">
    <location>
        <begin position="67"/>
        <end position="106"/>
    </location>
</feature>
<evidence type="ECO:0000259" key="4">
    <source>
        <dbReference type="PROSITE" id="PS50026"/>
    </source>
</evidence>
<keyword evidence="2" id="KW-1015">Disulfide bond</keyword>
<organism evidence="5 6">
    <name type="scientific">Ancylostoma ceylanicum</name>
    <dbReference type="NCBI Taxonomy" id="53326"/>
    <lineage>
        <taxon>Eukaryota</taxon>
        <taxon>Metazoa</taxon>
        <taxon>Ecdysozoa</taxon>
        <taxon>Nematoda</taxon>
        <taxon>Chromadorea</taxon>
        <taxon>Rhabditida</taxon>
        <taxon>Rhabditina</taxon>
        <taxon>Rhabditomorpha</taxon>
        <taxon>Strongyloidea</taxon>
        <taxon>Ancylostomatidae</taxon>
        <taxon>Ancylostomatinae</taxon>
        <taxon>Ancylostoma</taxon>
    </lineage>
</organism>
<dbReference type="SUPFAM" id="SSF57196">
    <property type="entry name" value="EGF/Laminin"/>
    <property type="match status" value="2"/>
</dbReference>
<dbReference type="InterPro" id="IPR000152">
    <property type="entry name" value="EGF-type_Asp/Asn_hydroxyl_site"/>
</dbReference>
<dbReference type="GO" id="GO:0005509">
    <property type="term" value="F:calcium ion binding"/>
    <property type="evidence" value="ECO:0007669"/>
    <property type="project" value="InterPro"/>
</dbReference>
<name>A0A016WZW6_9BILA</name>
<comment type="caution">
    <text evidence="3">Lacks conserved residue(s) required for the propagation of feature annotation.</text>
</comment>
<dbReference type="EMBL" id="JARK01000058">
    <property type="protein sequence ID" value="EYC44528.1"/>
    <property type="molecule type" value="Genomic_DNA"/>
</dbReference>
<reference evidence="6" key="1">
    <citation type="journal article" date="2015" name="Nat. Genet.">
        <title>The genome and transcriptome of the zoonotic hookworm Ancylostoma ceylanicum identify infection-specific gene families.</title>
        <authorList>
            <person name="Schwarz E.M."/>
            <person name="Hu Y."/>
            <person name="Antoshechkin I."/>
            <person name="Miller M.M."/>
            <person name="Sternberg P.W."/>
            <person name="Aroian R.V."/>
        </authorList>
    </citation>
    <scope>NUCLEOTIDE SEQUENCE</scope>
    <source>
        <strain evidence="6">HY135</strain>
    </source>
</reference>
<dbReference type="InterPro" id="IPR049883">
    <property type="entry name" value="NOTCH1_EGF-like"/>
</dbReference>
<dbReference type="Proteomes" id="UP000024635">
    <property type="component" value="Unassembled WGS sequence"/>
</dbReference>
<dbReference type="STRING" id="53326.A0A016WZW6"/>
<dbReference type="InterPro" id="IPR001881">
    <property type="entry name" value="EGF-like_Ca-bd_dom"/>
</dbReference>
<dbReference type="OrthoDB" id="6516201at2759"/>
<dbReference type="PROSITE" id="PS00010">
    <property type="entry name" value="ASX_HYDROXYL"/>
    <property type="match status" value="2"/>
</dbReference>
<accession>A0A016WZW6</accession>
<dbReference type="CDD" id="cd00054">
    <property type="entry name" value="EGF_CA"/>
    <property type="match status" value="1"/>
</dbReference>
<dbReference type="Gene3D" id="2.10.25.10">
    <property type="entry name" value="Laminin"/>
    <property type="match status" value="2"/>
</dbReference>
<evidence type="ECO:0000313" key="5">
    <source>
        <dbReference type="EMBL" id="EYC44528.1"/>
    </source>
</evidence>